<protein>
    <submittedName>
        <fullName evidence="9">Cellobiose transport system permease protein</fullName>
    </submittedName>
</protein>
<keyword evidence="6 7" id="KW-0472">Membrane</keyword>
<feature type="transmembrane region" description="Helical" evidence="7">
    <location>
        <begin position="12"/>
        <end position="34"/>
    </location>
</feature>
<dbReference type="EMBL" id="JACHEP010000001">
    <property type="protein sequence ID" value="MBB5323294.1"/>
    <property type="molecule type" value="Genomic_DNA"/>
</dbReference>
<dbReference type="Gene3D" id="1.10.3720.10">
    <property type="entry name" value="MetI-like"/>
    <property type="match status" value="1"/>
</dbReference>
<feature type="transmembrane region" description="Helical" evidence="7">
    <location>
        <begin position="144"/>
        <end position="163"/>
    </location>
</feature>
<dbReference type="AlphaFoldDB" id="A0A7W8MTL9"/>
<dbReference type="PROSITE" id="PS50928">
    <property type="entry name" value="ABC_TM1"/>
    <property type="match status" value="1"/>
</dbReference>
<dbReference type="Proteomes" id="UP000520011">
    <property type="component" value="Unassembled WGS sequence"/>
</dbReference>
<reference evidence="9 10" key="1">
    <citation type="submission" date="2020-08" db="EMBL/GenBank/DDBJ databases">
        <title>Genomic Encyclopedia of Type Strains, Phase IV (KMG-IV): sequencing the most valuable type-strain genomes for metagenomic binning, comparative biology and taxonomic classification.</title>
        <authorList>
            <person name="Goeker M."/>
        </authorList>
    </citation>
    <scope>NUCLEOTIDE SEQUENCE [LARGE SCALE GENOMIC DNA]</scope>
    <source>
        <strain evidence="9 10">DSM 16325</strain>
    </source>
</reference>
<evidence type="ECO:0000256" key="3">
    <source>
        <dbReference type="ARBA" id="ARBA00022475"/>
    </source>
</evidence>
<dbReference type="PANTHER" id="PTHR43744">
    <property type="entry name" value="ABC TRANSPORTER PERMEASE PROTEIN MG189-RELATED-RELATED"/>
    <property type="match status" value="1"/>
</dbReference>
<dbReference type="GO" id="GO:0005886">
    <property type="term" value="C:plasma membrane"/>
    <property type="evidence" value="ECO:0007669"/>
    <property type="project" value="UniProtKB-SubCell"/>
</dbReference>
<feature type="transmembrane region" description="Helical" evidence="7">
    <location>
        <begin position="184"/>
        <end position="210"/>
    </location>
</feature>
<keyword evidence="10" id="KW-1185">Reference proteome</keyword>
<keyword evidence="3" id="KW-1003">Cell membrane</keyword>
<dbReference type="InterPro" id="IPR035906">
    <property type="entry name" value="MetI-like_sf"/>
</dbReference>
<feature type="transmembrane region" description="Helical" evidence="7">
    <location>
        <begin position="73"/>
        <end position="98"/>
    </location>
</feature>
<gene>
    <name evidence="9" type="ORF">HNQ34_000371</name>
</gene>
<keyword evidence="5 7" id="KW-1133">Transmembrane helix</keyword>
<dbReference type="Pfam" id="PF00528">
    <property type="entry name" value="BPD_transp_1"/>
    <property type="match status" value="1"/>
</dbReference>
<comment type="caution">
    <text evidence="9">The sequence shown here is derived from an EMBL/GenBank/DDBJ whole genome shotgun (WGS) entry which is preliminary data.</text>
</comment>
<keyword evidence="2 7" id="KW-0813">Transport</keyword>
<evidence type="ECO:0000256" key="1">
    <source>
        <dbReference type="ARBA" id="ARBA00004651"/>
    </source>
</evidence>
<evidence type="ECO:0000256" key="4">
    <source>
        <dbReference type="ARBA" id="ARBA00022692"/>
    </source>
</evidence>
<organism evidence="9 10">
    <name type="scientific">Anoxybacteroides tepidamans</name>
    <dbReference type="NCBI Taxonomy" id="265948"/>
    <lineage>
        <taxon>Bacteria</taxon>
        <taxon>Bacillati</taxon>
        <taxon>Bacillota</taxon>
        <taxon>Bacilli</taxon>
        <taxon>Bacillales</taxon>
        <taxon>Anoxybacillaceae</taxon>
        <taxon>Anoxybacteroides</taxon>
    </lineage>
</organism>
<name>A0A7W8MTL9_9BACL</name>
<evidence type="ECO:0000259" key="8">
    <source>
        <dbReference type="PROSITE" id="PS50928"/>
    </source>
</evidence>
<evidence type="ECO:0000256" key="7">
    <source>
        <dbReference type="RuleBase" id="RU363032"/>
    </source>
</evidence>
<evidence type="ECO:0000256" key="5">
    <source>
        <dbReference type="ARBA" id="ARBA00022989"/>
    </source>
</evidence>
<dbReference type="InterPro" id="IPR000515">
    <property type="entry name" value="MetI-like"/>
</dbReference>
<keyword evidence="4 7" id="KW-0812">Transmembrane</keyword>
<feature type="transmembrane region" description="Helical" evidence="7">
    <location>
        <begin position="110"/>
        <end position="132"/>
    </location>
</feature>
<comment type="subcellular location">
    <subcellularLocation>
        <location evidence="1 7">Cell membrane</location>
        <topology evidence="1 7">Multi-pass membrane protein</topology>
    </subcellularLocation>
</comment>
<dbReference type="SUPFAM" id="SSF161098">
    <property type="entry name" value="MetI-like"/>
    <property type="match status" value="1"/>
</dbReference>
<dbReference type="RefSeq" id="WP_183251033.1">
    <property type="nucleotide sequence ID" value="NZ_JACHEP010000001.1"/>
</dbReference>
<evidence type="ECO:0000313" key="9">
    <source>
        <dbReference type="EMBL" id="MBB5323294.1"/>
    </source>
</evidence>
<evidence type="ECO:0000256" key="2">
    <source>
        <dbReference type="ARBA" id="ARBA00022448"/>
    </source>
</evidence>
<evidence type="ECO:0000313" key="10">
    <source>
        <dbReference type="Proteomes" id="UP000520011"/>
    </source>
</evidence>
<accession>A0A7W8MTL9</accession>
<feature type="transmembrane region" description="Helical" evidence="7">
    <location>
        <begin position="243"/>
        <end position="264"/>
    </location>
</feature>
<dbReference type="CDD" id="cd06261">
    <property type="entry name" value="TM_PBP2"/>
    <property type="match status" value="1"/>
</dbReference>
<proteinExistence type="inferred from homology"/>
<dbReference type="PANTHER" id="PTHR43744:SF12">
    <property type="entry name" value="ABC TRANSPORTER PERMEASE PROTEIN MG189-RELATED"/>
    <property type="match status" value="1"/>
</dbReference>
<comment type="similarity">
    <text evidence="7">Belongs to the binding-protein-dependent transport system permease family.</text>
</comment>
<evidence type="ECO:0000256" key="6">
    <source>
        <dbReference type="ARBA" id="ARBA00023136"/>
    </source>
</evidence>
<feature type="domain" description="ABC transmembrane type-1" evidence="8">
    <location>
        <begin position="74"/>
        <end position="264"/>
    </location>
</feature>
<sequence length="279" mass="31566">MATLRKKGFVNKVTIHVLLIIGALLSVFPLYWMFVMATQPNHVINKLPPAVVPGDKLTENFQNVLANIDFFGAMWNSFVVASVTTIGVLFFCSLAGFAFAKLQFKGREKLFTVILITMMIPPQLGLIPQYFIITKLGWLNDLKAIIVLGLMNAFGIFWMRQYIKDAIPDELIEAAKIDGCSIFRIYWNIVVPSILPAFATLGILTFMFVWNDFLWPLTVLRDESSYTIQIAIRALQDAYVRDYGMILSGTFWATLPLIVVFLIFNKLFISSLMQGSVKQ</sequence>
<dbReference type="GO" id="GO:0055085">
    <property type="term" value="P:transmembrane transport"/>
    <property type="evidence" value="ECO:0007669"/>
    <property type="project" value="InterPro"/>
</dbReference>